<feature type="active site" description="Nucleophile" evidence="6">
    <location>
        <position position="107"/>
    </location>
</feature>
<dbReference type="InterPro" id="IPR040921">
    <property type="entry name" value="Peptidase_S66C"/>
</dbReference>
<evidence type="ECO:0000313" key="9">
    <source>
        <dbReference type="EMBL" id="RGE85672.1"/>
    </source>
</evidence>
<dbReference type="CDD" id="cd07062">
    <property type="entry name" value="Peptidase_S66_mccF_like"/>
    <property type="match status" value="1"/>
</dbReference>
<organism evidence="9 10">
    <name type="scientific">Sellimonas intestinalis</name>
    <dbReference type="NCBI Taxonomy" id="1653434"/>
    <lineage>
        <taxon>Bacteria</taxon>
        <taxon>Bacillati</taxon>
        <taxon>Bacillota</taxon>
        <taxon>Clostridia</taxon>
        <taxon>Lachnospirales</taxon>
        <taxon>Lachnospiraceae</taxon>
        <taxon>Sellimonas</taxon>
    </lineage>
</organism>
<keyword evidence="3" id="KW-0645">Protease</keyword>
<feature type="domain" description="LD-carboxypeptidase N-terminal" evidence="7">
    <location>
        <begin position="8"/>
        <end position="125"/>
    </location>
</feature>
<dbReference type="Pfam" id="PF17676">
    <property type="entry name" value="Peptidase_S66C"/>
    <property type="match status" value="1"/>
</dbReference>
<dbReference type="Proteomes" id="UP000261080">
    <property type="component" value="Unassembled WGS sequence"/>
</dbReference>
<dbReference type="InterPro" id="IPR003507">
    <property type="entry name" value="S66_fam"/>
</dbReference>
<dbReference type="EMBL" id="QVLX01000007">
    <property type="protein sequence ID" value="RGE85672.1"/>
    <property type="molecule type" value="Genomic_DNA"/>
</dbReference>
<evidence type="ECO:0000256" key="5">
    <source>
        <dbReference type="ARBA" id="ARBA00022825"/>
    </source>
</evidence>
<evidence type="ECO:0000256" key="4">
    <source>
        <dbReference type="ARBA" id="ARBA00022801"/>
    </source>
</evidence>
<dbReference type="Gene3D" id="3.40.50.10740">
    <property type="entry name" value="Class I glutamine amidotransferase-like"/>
    <property type="match status" value="1"/>
</dbReference>
<reference evidence="9 10" key="1">
    <citation type="submission" date="2018-08" db="EMBL/GenBank/DDBJ databases">
        <title>A genome reference for cultivated species of the human gut microbiota.</title>
        <authorList>
            <person name="Zou Y."/>
            <person name="Xue W."/>
            <person name="Luo G."/>
        </authorList>
    </citation>
    <scope>NUCLEOTIDE SEQUENCE [LARGE SCALE GENOMIC DNA]</scope>
    <source>
        <strain evidence="9 10">AF37-2AT</strain>
    </source>
</reference>
<keyword evidence="4" id="KW-0378">Hydrolase</keyword>
<dbReference type="InterPro" id="IPR040449">
    <property type="entry name" value="Peptidase_S66_N"/>
</dbReference>
<dbReference type="Pfam" id="PF02016">
    <property type="entry name" value="Peptidase_S66"/>
    <property type="match status" value="1"/>
</dbReference>
<evidence type="ECO:0000259" key="7">
    <source>
        <dbReference type="Pfam" id="PF02016"/>
    </source>
</evidence>
<evidence type="ECO:0000256" key="3">
    <source>
        <dbReference type="ARBA" id="ARBA00022670"/>
    </source>
</evidence>
<sequence>MLEKGDKIAIVCCSNGQPRSYKEKLVKLHEILVQLGLIPVWGNHIYEISHAFNGSAEDKAKDLMRFYQDNQIKAIFDISGGNIANEAISYIDFDVISKSNKRFCGYSDLTTIINAIYTKTGKTSILYQIRNLLYEDSETQIKNFKNTIIDGKNDLFNIKYQFIQKNEMKGILVGGNIRCLLKLAGTEYWPDMRGKILLLEALEGEAPQMVAYFSQLKQMDVFEQVEGLLLGTFTKIEKERCTPDIQELVRRYAGDKVPIACTKEIGHNTNSKGVMIGMEYAFK</sequence>
<keyword evidence="10" id="KW-1185">Reference proteome</keyword>
<keyword evidence="2 9" id="KW-0121">Carboxypeptidase</keyword>
<evidence type="ECO:0000256" key="2">
    <source>
        <dbReference type="ARBA" id="ARBA00022645"/>
    </source>
</evidence>
<dbReference type="OrthoDB" id="9807329at2"/>
<evidence type="ECO:0000259" key="8">
    <source>
        <dbReference type="Pfam" id="PF17676"/>
    </source>
</evidence>
<feature type="active site" description="Charge relay system" evidence="6">
    <location>
        <position position="200"/>
    </location>
</feature>
<feature type="domain" description="LD-carboxypeptidase C-terminal" evidence="8">
    <location>
        <begin position="169"/>
        <end position="279"/>
    </location>
</feature>
<dbReference type="PANTHER" id="PTHR30237">
    <property type="entry name" value="MURAMOYLTETRAPEPTIDE CARBOXYPEPTIDASE"/>
    <property type="match status" value="1"/>
</dbReference>
<dbReference type="AlphaFoldDB" id="A0A3E3JZN1"/>
<proteinExistence type="inferred from homology"/>
<dbReference type="InterPro" id="IPR029062">
    <property type="entry name" value="Class_I_gatase-like"/>
</dbReference>
<feature type="active site" description="Charge relay system" evidence="6">
    <location>
        <position position="267"/>
    </location>
</feature>
<dbReference type="Gene3D" id="3.50.30.60">
    <property type="entry name" value="LD-carboxypeptidase A C-terminal domain-like"/>
    <property type="match status" value="1"/>
</dbReference>
<dbReference type="GO" id="GO:0008236">
    <property type="term" value="F:serine-type peptidase activity"/>
    <property type="evidence" value="ECO:0007669"/>
    <property type="project" value="UniProtKB-KW"/>
</dbReference>
<evidence type="ECO:0000313" key="10">
    <source>
        <dbReference type="Proteomes" id="UP000261080"/>
    </source>
</evidence>
<dbReference type="SUPFAM" id="SSF141986">
    <property type="entry name" value="LD-carboxypeptidase A C-terminal domain-like"/>
    <property type="match status" value="1"/>
</dbReference>
<evidence type="ECO:0000256" key="1">
    <source>
        <dbReference type="ARBA" id="ARBA00010233"/>
    </source>
</evidence>
<dbReference type="GO" id="GO:0004180">
    <property type="term" value="F:carboxypeptidase activity"/>
    <property type="evidence" value="ECO:0007669"/>
    <property type="project" value="UniProtKB-KW"/>
</dbReference>
<name>A0A3E3JZN1_9FIRM</name>
<accession>A0A3E3JZN1</accession>
<dbReference type="GO" id="GO:0006508">
    <property type="term" value="P:proteolysis"/>
    <property type="evidence" value="ECO:0007669"/>
    <property type="project" value="UniProtKB-KW"/>
</dbReference>
<comment type="caution">
    <text evidence="9">The sequence shown here is derived from an EMBL/GenBank/DDBJ whole genome shotgun (WGS) entry which is preliminary data.</text>
</comment>
<dbReference type="InterPro" id="IPR027478">
    <property type="entry name" value="LdcA_N"/>
</dbReference>
<dbReference type="PANTHER" id="PTHR30237:SF2">
    <property type="entry name" value="MUREIN TETRAPEPTIDE CARBOXYPEPTIDASE"/>
    <property type="match status" value="1"/>
</dbReference>
<protein>
    <submittedName>
        <fullName evidence="9">LD-carboxypeptidase</fullName>
    </submittedName>
</protein>
<dbReference type="PIRSF" id="PIRSF028757">
    <property type="entry name" value="LD-carboxypeptidase"/>
    <property type="match status" value="1"/>
</dbReference>
<dbReference type="SUPFAM" id="SSF52317">
    <property type="entry name" value="Class I glutamine amidotransferase-like"/>
    <property type="match status" value="1"/>
</dbReference>
<evidence type="ECO:0000256" key="6">
    <source>
        <dbReference type="PIRSR" id="PIRSR028757-1"/>
    </source>
</evidence>
<gene>
    <name evidence="9" type="ORF">DW016_11815</name>
</gene>
<dbReference type="InterPro" id="IPR027461">
    <property type="entry name" value="Carboxypeptidase_A_C_sf"/>
</dbReference>
<keyword evidence="5" id="KW-0720">Serine protease</keyword>
<comment type="similarity">
    <text evidence="1">Belongs to the peptidase S66 family.</text>
</comment>